<organism evidence="2">
    <name type="scientific">marine sediment metagenome</name>
    <dbReference type="NCBI Taxonomy" id="412755"/>
    <lineage>
        <taxon>unclassified sequences</taxon>
        <taxon>metagenomes</taxon>
        <taxon>ecological metagenomes</taxon>
    </lineage>
</organism>
<dbReference type="EMBL" id="LAZR01022252">
    <property type="protein sequence ID" value="KKL82534.1"/>
    <property type="molecule type" value="Genomic_DNA"/>
</dbReference>
<keyword evidence="1" id="KW-0812">Transmembrane</keyword>
<reference evidence="2" key="1">
    <citation type="journal article" date="2015" name="Nature">
        <title>Complex archaea that bridge the gap between prokaryotes and eukaryotes.</title>
        <authorList>
            <person name="Spang A."/>
            <person name="Saw J.H."/>
            <person name="Jorgensen S.L."/>
            <person name="Zaremba-Niedzwiedzka K."/>
            <person name="Martijn J."/>
            <person name="Lind A.E."/>
            <person name="van Eijk R."/>
            <person name="Schleper C."/>
            <person name="Guy L."/>
            <person name="Ettema T.J."/>
        </authorList>
    </citation>
    <scope>NUCLEOTIDE SEQUENCE</scope>
</reference>
<evidence type="ECO:0000313" key="2">
    <source>
        <dbReference type="EMBL" id="KKL82534.1"/>
    </source>
</evidence>
<comment type="caution">
    <text evidence="2">The sequence shown here is derived from an EMBL/GenBank/DDBJ whole genome shotgun (WGS) entry which is preliminary data.</text>
</comment>
<feature type="transmembrane region" description="Helical" evidence="1">
    <location>
        <begin position="66"/>
        <end position="86"/>
    </location>
</feature>
<protein>
    <submittedName>
        <fullName evidence="2">Uncharacterized protein</fullName>
    </submittedName>
</protein>
<proteinExistence type="predicted"/>
<evidence type="ECO:0000256" key="1">
    <source>
        <dbReference type="SAM" id="Phobius"/>
    </source>
</evidence>
<gene>
    <name evidence="2" type="ORF">LCGC14_1983780</name>
</gene>
<dbReference type="AlphaFoldDB" id="A0A0F9F816"/>
<sequence length="89" mass="9964">MDGFQRNGSPESSIWKTNTDNFQGYVRAKLEDLEKGQDSQWKEHRTINKRLNSIEKKAQYQLGGISVLYIIATLLLAAFAAGIIHLGGI</sequence>
<keyword evidence="1" id="KW-0472">Membrane</keyword>
<name>A0A0F9F816_9ZZZZ</name>
<accession>A0A0F9F816</accession>
<keyword evidence="1" id="KW-1133">Transmembrane helix</keyword>